<protein>
    <submittedName>
        <fullName evidence="10">ATP-binding cassette domain-containing protein</fullName>
    </submittedName>
</protein>
<dbReference type="GO" id="GO:0005524">
    <property type="term" value="F:ATP binding"/>
    <property type="evidence" value="ECO:0007669"/>
    <property type="project" value="UniProtKB-KW"/>
</dbReference>
<dbReference type="PANTHER" id="PTHR42855:SF1">
    <property type="entry name" value="ABC TRANSPORTER DOMAIN-CONTAINING PROTEIN"/>
    <property type="match status" value="1"/>
</dbReference>
<dbReference type="Pfam" id="PF12848">
    <property type="entry name" value="ABC_tran_Xtn"/>
    <property type="match status" value="1"/>
</dbReference>
<dbReference type="InterPro" id="IPR017871">
    <property type="entry name" value="ABC_transporter-like_CS"/>
</dbReference>
<evidence type="ECO:0000256" key="3">
    <source>
        <dbReference type="ARBA" id="ARBA00022741"/>
    </source>
</evidence>
<dbReference type="InterPro" id="IPR003593">
    <property type="entry name" value="AAA+_ATPase"/>
</dbReference>
<keyword evidence="6 10" id="KW-0067">ATP-binding</keyword>
<evidence type="ECO:0000256" key="1">
    <source>
        <dbReference type="ARBA" id="ARBA00022490"/>
    </source>
</evidence>
<dbReference type="AlphaFoldDB" id="A0A849STD0"/>
<keyword evidence="5" id="KW-0378">Hydrolase</keyword>
<dbReference type="InterPro" id="IPR051309">
    <property type="entry name" value="ABCF_ATPase"/>
</dbReference>
<dbReference type="HAMAP" id="MF_00848">
    <property type="entry name" value="Uup"/>
    <property type="match status" value="1"/>
</dbReference>
<keyword evidence="8" id="KW-0234">DNA repair</keyword>
<dbReference type="InterPro" id="IPR043686">
    <property type="entry name" value="Uup"/>
</dbReference>
<dbReference type="Gene3D" id="3.40.50.300">
    <property type="entry name" value="P-loop containing nucleotide triphosphate hydrolases"/>
    <property type="match status" value="2"/>
</dbReference>
<keyword evidence="4" id="KW-0227">DNA damage</keyword>
<accession>A0A849STD0</accession>
<sequence length="542" mass="60184">MAILGLNDVRIAFAGPPLLDSVNVQIEDAERIGLLGRNGAGKSTLLKILEGTLAPDDGEIARRPGLRVASLQQDVPLDLAGTVVDYLHDVCGVAHSDASWEIETRIQQAAHDLSIDLPAEIRTLSAGSKRRVLLAAALVRDPDLLILDEPTNHLDIDAIRHLEDSLRRRRGTLLFVTHDRSFLRSLATRILDLDRGAIRSYRLGYDAYLEQREAELRIEADQAALFDKKLAQEEAWVRRGIKARRTRNEGRVRVLESLRLERGARREVVGRVKAQLQDADRSGRMVLRCMNVDYAFAAAPIVRGLTTTIMRGDRIGIIGPNGCGKTTLIRLLLGELEPQHGTVITGTKLEVAHFEQLHEVLDDSKTVVENIAEGREMIALGGGERHVVGYLRDFLFTPEQIQGPVTKLSGGERKRLQLAKVLSRSCNLLVLDEPTNDLDLETLELLEDMLVEFQGTLLVVSHDRAFLDNVVTSTLVFEGDGVWREYVGGYEDWLRQKQAEVAPRGGRRAARAKAAGVAVAPRRASFKEKRELGELPARIEQL</sequence>
<dbReference type="PROSITE" id="PS00211">
    <property type="entry name" value="ABC_TRANSPORTER_1"/>
    <property type="match status" value="1"/>
</dbReference>
<organism evidence="10 11">
    <name type="scientific">Eiseniibacteriota bacterium</name>
    <dbReference type="NCBI Taxonomy" id="2212470"/>
    <lineage>
        <taxon>Bacteria</taxon>
        <taxon>Candidatus Eiseniibacteriota</taxon>
    </lineage>
</organism>
<dbReference type="Pfam" id="PF00005">
    <property type="entry name" value="ABC_tran"/>
    <property type="match status" value="2"/>
</dbReference>
<evidence type="ECO:0000256" key="2">
    <source>
        <dbReference type="ARBA" id="ARBA00022737"/>
    </source>
</evidence>
<evidence type="ECO:0000256" key="4">
    <source>
        <dbReference type="ARBA" id="ARBA00022763"/>
    </source>
</evidence>
<comment type="caution">
    <text evidence="10">The sequence shown here is derived from an EMBL/GenBank/DDBJ whole genome shotgun (WGS) entry which is preliminary data.</text>
</comment>
<dbReference type="Proteomes" id="UP000580839">
    <property type="component" value="Unassembled WGS sequence"/>
</dbReference>
<evidence type="ECO:0000256" key="6">
    <source>
        <dbReference type="ARBA" id="ARBA00022840"/>
    </source>
</evidence>
<dbReference type="FunFam" id="3.40.50.300:FF:000011">
    <property type="entry name" value="Putative ABC transporter ATP-binding component"/>
    <property type="match status" value="1"/>
</dbReference>
<reference evidence="10 11" key="1">
    <citation type="submission" date="2020-04" db="EMBL/GenBank/DDBJ databases">
        <title>Metagenomic profiling of ammonia- and methane-oxidizing microorganisms in a Dutch drinking water treatment plant.</title>
        <authorList>
            <person name="Poghosyan L."/>
            <person name="Leucker S."/>
        </authorList>
    </citation>
    <scope>NUCLEOTIDE SEQUENCE [LARGE SCALE GENOMIC DNA]</scope>
    <source>
        <strain evidence="10">S-RSF-IL-03</strain>
    </source>
</reference>
<dbReference type="InterPro" id="IPR032781">
    <property type="entry name" value="ABC_tran_Xtn"/>
</dbReference>
<feature type="domain" description="ABC transporter" evidence="9">
    <location>
        <begin position="287"/>
        <end position="512"/>
    </location>
</feature>
<dbReference type="SMART" id="SM00382">
    <property type="entry name" value="AAA"/>
    <property type="match status" value="2"/>
</dbReference>
<dbReference type="GO" id="GO:0003677">
    <property type="term" value="F:DNA binding"/>
    <property type="evidence" value="ECO:0007669"/>
    <property type="project" value="InterPro"/>
</dbReference>
<name>A0A849STD0_UNCEI</name>
<evidence type="ECO:0000256" key="5">
    <source>
        <dbReference type="ARBA" id="ARBA00022801"/>
    </source>
</evidence>
<keyword evidence="2" id="KW-0677">Repeat</keyword>
<evidence type="ECO:0000313" key="11">
    <source>
        <dbReference type="Proteomes" id="UP000580839"/>
    </source>
</evidence>
<dbReference type="PANTHER" id="PTHR42855">
    <property type="entry name" value="ABC TRANSPORTER ATP-BINDING SUBUNIT"/>
    <property type="match status" value="1"/>
</dbReference>
<dbReference type="EMBL" id="JABFRW010000188">
    <property type="protein sequence ID" value="NOT35325.1"/>
    <property type="molecule type" value="Genomic_DNA"/>
</dbReference>
<dbReference type="GO" id="GO:0006281">
    <property type="term" value="P:DNA repair"/>
    <property type="evidence" value="ECO:0007669"/>
    <property type="project" value="InterPro"/>
</dbReference>
<feature type="domain" description="ABC transporter" evidence="9">
    <location>
        <begin position="4"/>
        <end position="220"/>
    </location>
</feature>
<gene>
    <name evidence="10" type="ORF">HOP12_14370</name>
</gene>
<dbReference type="PROSITE" id="PS50893">
    <property type="entry name" value="ABC_TRANSPORTER_2"/>
    <property type="match status" value="2"/>
</dbReference>
<feature type="non-terminal residue" evidence="10">
    <location>
        <position position="542"/>
    </location>
</feature>
<evidence type="ECO:0000259" key="9">
    <source>
        <dbReference type="PROSITE" id="PS50893"/>
    </source>
</evidence>
<evidence type="ECO:0000256" key="7">
    <source>
        <dbReference type="ARBA" id="ARBA00023125"/>
    </source>
</evidence>
<dbReference type="InterPro" id="IPR027417">
    <property type="entry name" value="P-loop_NTPase"/>
</dbReference>
<evidence type="ECO:0000313" key="10">
    <source>
        <dbReference type="EMBL" id="NOT35325.1"/>
    </source>
</evidence>
<dbReference type="InterPro" id="IPR003439">
    <property type="entry name" value="ABC_transporter-like_ATP-bd"/>
</dbReference>
<proteinExistence type="inferred from homology"/>
<keyword evidence="3" id="KW-0547">Nucleotide-binding</keyword>
<evidence type="ECO:0000256" key="8">
    <source>
        <dbReference type="ARBA" id="ARBA00023204"/>
    </source>
</evidence>
<dbReference type="CDD" id="cd03221">
    <property type="entry name" value="ABCF_EF-3"/>
    <property type="match status" value="2"/>
</dbReference>
<keyword evidence="1" id="KW-0963">Cytoplasm</keyword>
<keyword evidence="7" id="KW-0238">DNA-binding</keyword>
<dbReference type="GO" id="GO:0016887">
    <property type="term" value="F:ATP hydrolysis activity"/>
    <property type="evidence" value="ECO:0007669"/>
    <property type="project" value="InterPro"/>
</dbReference>
<dbReference type="SUPFAM" id="SSF52540">
    <property type="entry name" value="P-loop containing nucleoside triphosphate hydrolases"/>
    <property type="match status" value="2"/>
</dbReference>
<dbReference type="FunFam" id="3.40.50.300:FF:000309">
    <property type="entry name" value="ABC transporter ATP-binding protein"/>
    <property type="match status" value="1"/>
</dbReference>